<feature type="compositionally biased region" description="Basic and acidic residues" evidence="1">
    <location>
        <begin position="55"/>
        <end position="65"/>
    </location>
</feature>
<proteinExistence type="predicted"/>
<protein>
    <submittedName>
        <fullName evidence="2">Uncharacterized protein</fullName>
    </submittedName>
</protein>
<evidence type="ECO:0000256" key="1">
    <source>
        <dbReference type="SAM" id="MobiDB-lite"/>
    </source>
</evidence>
<sequence length="100" mass="11680">MMKQYKKDGRHQKGVGNNDGVLQKVHVNEEEEEEDEVVLGQESDSNHSDDDDNDDKSGDNDDINHKKNNVNHAYKMKQWTLLQNDIINQVRMMHPMFKLT</sequence>
<gene>
    <name evidence="2" type="ORF">DBRI00130_LOCUS35434</name>
    <name evidence="3" type="ORF">DBRI00130_LOCUS35436</name>
</gene>
<evidence type="ECO:0000313" key="2">
    <source>
        <dbReference type="EMBL" id="CAE4646049.1"/>
    </source>
</evidence>
<name>A0A6V2M7K7_9STRA</name>
<evidence type="ECO:0000313" key="3">
    <source>
        <dbReference type="EMBL" id="CAE4646051.1"/>
    </source>
</evidence>
<accession>A0A6V2M7K7</accession>
<feature type="region of interest" description="Disordered" evidence="1">
    <location>
        <begin position="1"/>
        <end position="71"/>
    </location>
</feature>
<dbReference type="EMBL" id="HBNS01045855">
    <property type="protein sequence ID" value="CAE4646049.1"/>
    <property type="molecule type" value="Transcribed_RNA"/>
</dbReference>
<dbReference type="EMBL" id="HBNS01045857">
    <property type="protein sequence ID" value="CAE4646051.1"/>
    <property type="molecule type" value="Transcribed_RNA"/>
</dbReference>
<organism evidence="2">
    <name type="scientific">Ditylum brightwellii</name>
    <dbReference type="NCBI Taxonomy" id="49249"/>
    <lineage>
        <taxon>Eukaryota</taxon>
        <taxon>Sar</taxon>
        <taxon>Stramenopiles</taxon>
        <taxon>Ochrophyta</taxon>
        <taxon>Bacillariophyta</taxon>
        <taxon>Mediophyceae</taxon>
        <taxon>Lithodesmiophycidae</taxon>
        <taxon>Lithodesmiales</taxon>
        <taxon>Lithodesmiaceae</taxon>
        <taxon>Ditylum</taxon>
    </lineage>
</organism>
<dbReference type="AlphaFoldDB" id="A0A6V2M7K7"/>
<reference evidence="2" key="1">
    <citation type="submission" date="2021-01" db="EMBL/GenBank/DDBJ databases">
        <authorList>
            <person name="Corre E."/>
            <person name="Pelletier E."/>
            <person name="Niang G."/>
            <person name="Scheremetjew M."/>
            <person name="Finn R."/>
            <person name="Kale V."/>
            <person name="Holt S."/>
            <person name="Cochrane G."/>
            <person name="Meng A."/>
            <person name="Brown T."/>
            <person name="Cohen L."/>
        </authorList>
    </citation>
    <scope>NUCLEOTIDE SEQUENCE</scope>
    <source>
        <strain evidence="2">GSO104</strain>
    </source>
</reference>